<evidence type="ECO:0000256" key="2">
    <source>
        <dbReference type="ARBA" id="ARBA00009657"/>
    </source>
</evidence>
<feature type="transmembrane region" description="Helical" evidence="15">
    <location>
        <begin position="256"/>
        <end position="276"/>
    </location>
</feature>
<evidence type="ECO:0000259" key="17">
    <source>
        <dbReference type="PROSITE" id="PS50850"/>
    </source>
</evidence>
<evidence type="ECO:0000256" key="6">
    <source>
        <dbReference type="ARBA" id="ARBA00022989"/>
    </source>
</evidence>
<name>A0A6P8F7M5_CLUHA</name>
<dbReference type="Proteomes" id="UP000515152">
    <property type="component" value="Chromosome 3"/>
</dbReference>
<evidence type="ECO:0000256" key="15">
    <source>
        <dbReference type="RuleBase" id="RU362056"/>
    </source>
</evidence>
<keyword evidence="19" id="KW-1185">Reference proteome</keyword>
<evidence type="ECO:0000313" key="19">
    <source>
        <dbReference type="Proteomes" id="UP000515152"/>
    </source>
</evidence>
<dbReference type="GeneID" id="105910430"/>
<feature type="transmembrane region" description="Helical" evidence="15">
    <location>
        <begin position="96"/>
        <end position="118"/>
    </location>
</feature>
<keyword evidence="11" id="KW-0325">Glycoprotein</keyword>
<dbReference type="KEGG" id="char:105910430"/>
<dbReference type="NCBIfam" id="TIGR00805">
    <property type="entry name" value="oat"/>
    <property type="match status" value="1"/>
</dbReference>
<evidence type="ECO:0000256" key="1">
    <source>
        <dbReference type="ARBA" id="ARBA00004651"/>
    </source>
</evidence>
<comment type="catalytic activity">
    <reaction evidence="14">
        <text>L-thyroxine sulfate(out) = L-thyroxine sulfate(in)</text>
        <dbReference type="Rhea" id="RHEA:73311"/>
        <dbReference type="ChEBI" id="CHEBI:176512"/>
    </reaction>
</comment>
<feature type="transmembrane region" description="Helical" evidence="15">
    <location>
        <begin position="202"/>
        <end position="223"/>
    </location>
</feature>
<evidence type="ECO:0000256" key="12">
    <source>
        <dbReference type="ARBA" id="ARBA00050960"/>
    </source>
</evidence>
<sequence>MEAAKGRWVPESGSSSSKAQPTCCPNLKIFLAALSFAYFAKALSGSYMKSTITQLERRFDIPSYLIGIIDGSFEIGNLLVIAFVSYFGAKLHRPKIISTGCILMSLGTFLIAMPHFIIGRYQFETSVRPAMNTSSYCPSSTPEPLNTGSSPSVLPSVGCEKESSLSMWVYVLLGNVLRGIGETPVQPLGISYIDDYAHADNAALYIGCVQTIAIIGPVFGYLLGSLCAKIYVDVGFVDMETITITPSDARWVGAWWLGYLIAGVITLASAVPFWFLPRALPSPEDRRGDESPLEQASFLKDAPTIKHKYMPEELANFHDMAKEFLPTVKSLLGNPLYFTYLCVAIIQFNSLIGMVTYKPKYIEQHYGQSASKANFLMGIINIPAVALGMFLGGVIMKKFKFGIMAAAKFAFGTSLLGYFLSLFFFAMGCENAKVMGITVSYSGEDMLSYNESSLFANCNLACMCSGKDWDPVCGDDGITYVSPCLAGCTASNGSGKETVSVWNCKCIGAAEPGPQTGNLTAILGQCPHRSSCDGIFPYFLALSVITSFIISLGGTPGYMLLIRCIKPQLKSLALGLYTLATRTLAGIPAPIYFGAFIDTTCLKWGQKRCGGPGACRIYNTTAYRIVYLGLTLGLRTISFFPCILGFLLLRRHMQREQRQQALSNGGTETECLRKEENHSLQCEQLLRTLECNPNRETRL</sequence>
<organism evidence="19 20">
    <name type="scientific">Clupea harengus</name>
    <name type="common">Atlantic herring</name>
    <dbReference type="NCBI Taxonomy" id="7950"/>
    <lineage>
        <taxon>Eukaryota</taxon>
        <taxon>Metazoa</taxon>
        <taxon>Chordata</taxon>
        <taxon>Craniata</taxon>
        <taxon>Vertebrata</taxon>
        <taxon>Euteleostomi</taxon>
        <taxon>Actinopterygii</taxon>
        <taxon>Neopterygii</taxon>
        <taxon>Teleostei</taxon>
        <taxon>Clupei</taxon>
        <taxon>Clupeiformes</taxon>
        <taxon>Clupeoidei</taxon>
        <taxon>Clupeidae</taxon>
        <taxon>Clupea</taxon>
    </lineage>
</organism>
<dbReference type="OrthoDB" id="5062115at2759"/>
<evidence type="ECO:0000256" key="10">
    <source>
        <dbReference type="ARBA" id="ARBA00023157"/>
    </source>
</evidence>
<keyword evidence="8 15" id="KW-0406">Ion transport</keyword>
<dbReference type="InterPro" id="IPR036058">
    <property type="entry name" value="Kazal_dom_sf"/>
</dbReference>
<proteinExistence type="inferred from homology"/>
<evidence type="ECO:0000256" key="16">
    <source>
        <dbReference type="SAM" id="MobiDB-lite"/>
    </source>
</evidence>
<evidence type="ECO:0000256" key="9">
    <source>
        <dbReference type="ARBA" id="ARBA00023136"/>
    </source>
</evidence>
<feature type="transmembrane region" description="Helical" evidence="15">
    <location>
        <begin position="336"/>
        <end position="355"/>
    </location>
</feature>
<keyword evidence="9 15" id="KW-0472">Membrane</keyword>
<keyword evidence="5 15" id="KW-0812">Transmembrane</keyword>
<feature type="region of interest" description="Disordered" evidence="16">
    <location>
        <begin position="1"/>
        <end position="20"/>
    </location>
</feature>
<dbReference type="SUPFAM" id="SSF103473">
    <property type="entry name" value="MFS general substrate transporter"/>
    <property type="match status" value="1"/>
</dbReference>
<feature type="transmembrane region" description="Helical" evidence="15">
    <location>
        <begin position="375"/>
        <end position="395"/>
    </location>
</feature>
<dbReference type="SUPFAM" id="SSF100895">
    <property type="entry name" value="Kazal-type serine protease inhibitors"/>
    <property type="match status" value="1"/>
</dbReference>
<dbReference type="FunFam" id="3.30.60.30:FF:000048">
    <property type="entry name" value="Solute carrier organic anion transporter family member"/>
    <property type="match status" value="1"/>
</dbReference>
<dbReference type="PANTHER" id="PTHR11388">
    <property type="entry name" value="ORGANIC ANION TRANSPORTER"/>
    <property type="match status" value="1"/>
</dbReference>
<dbReference type="PANTHER" id="PTHR11388:SF99">
    <property type="entry name" value="SOLUTE CARRIER ORGANIC ANION TRANSPORTER FAMILY MEMBER 1C1"/>
    <property type="match status" value="1"/>
</dbReference>
<dbReference type="Pfam" id="PF07648">
    <property type="entry name" value="Kazal_2"/>
    <property type="match status" value="1"/>
</dbReference>
<dbReference type="RefSeq" id="XP_031421124.1">
    <property type="nucleotide sequence ID" value="XM_031565264.2"/>
</dbReference>
<keyword evidence="4" id="KW-1003">Cell membrane</keyword>
<feature type="transmembrane region" description="Helical" evidence="15">
    <location>
        <begin position="535"/>
        <end position="562"/>
    </location>
</feature>
<dbReference type="Gene3D" id="1.20.1250.20">
    <property type="entry name" value="MFS general substrate transporter like domains"/>
    <property type="match status" value="1"/>
</dbReference>
<keyword evidence="6 15" id="KW-1133">Transmembrane helix</keyword>
<comment type="similarity">
    <text evidence="2 15">Belongs to the organo anion transporter (TC 2.A.60) family.</text>
</comment>
<keyword evidence="10" id="KW-1015">Disulfide bond</keyword>
<feature type="transmembrane region" description="Helical" evidence="15">
    <location>
        <begin position="407"/>
        <end position="427"/>
    </location>
</feature>
<feature type="domain" description="Major facilitator superfamily (MFS) profile" evidence="17">
    <location>
        <begin position="30"/>
        <end position="653"/>
    </location>
</feature>
<evidence type="ECO:0000256" key="11">
    <source>
        <dbReference type="ARBA" id="ARBA00023180"/>
    </source>
</evidence>
<comment type="subcellular location">
    <subcellularLocation>
        <location evidence="1 15">Cell membrane</location>
        <topology evidence="1 15">Multi-pass membrane protein</topology>
    </subcellularLocation>
</comment>
<reference evidence="20" key="1">
    <citation type="submission" date="2025-08" db="UniProtKB">
        <authorList>
            <consortium name="RefSeq"/>
        </authorList>
    </citation>
    <scope>IDENTIFICATION</scope>
</reference>
<dbReference type="InterPro" id="IPR036259">
    <property type="entry name" value="MFS_trans_sf"/>
</dbReference>
<evidence type="ECO:0000256" key="7">
    <source>
        <dbReference type="ARBA" id="ARBA00023055"/>
    </source>
</evidence>
<evidence type="ECO:0000256" key="3">
    <source>
        <dbReference type="ARBA" id="ARBA00022448"/>
    </source>
</evidence>
<dbReference type="GO" id="GO:0006869">
    <property type="term" value="P:lipid transport"/>
    <property type="evidence" value="ECO:0007669"/>
    <property type="project" value="UniProtKB-KW"/>
</dbReference>
<dbReference type="Gene3D" id="3.30.60.30">
    <property type="match status" value="1"/>
</dbReference>
<comment type="catalytic activity">
    <reaction evidence="13">
        <text>L-thyroxine(out) = L-thyroxine(in)</text>
        <dbReference type="Rhea" id="RHEA:71819"/>
        <dbReference type="ChEBI" id="CHEBI:58448"/>
    </reaction>
</comment>
<evidence type="ECO:0000313" key="20">
    <source>
        <dbReference type="RefSeq" id="XP_031421124.1"/>
    </source>
</evidence>
<dbReference type="GO" id="GO:0006811">
    <property type="term" value="P:monoatomic ion transport"/>
    <property type="evidence" value="ECO:0007669"/>
    <property type="project" value="UniProtKB-KW"/>
</dbReference>
<comment type="caution">
    <text evidence="15">Lacks conserved residue(s) required for the propagation of feature annotation.</text>
</comment>
<evidence type="ECO:0000259" key="18">
    <source>
        <dbReference type="PROSITE" id="PS51465"/>
    </source>
</evidence>
<feature type="domain" description="Kazal-like" evidence="18">
    <location>
        <begin position="452"/>
        <end position="508"/>
    </location>
</feature>
<gene>
    <name evidence="20" type="primary">LOC105910430</name>
</gene>
<dbReference type="InterPro" id="IPR002350">
    <property type="entry name" value="Kazal_dom"/>
</dbReference>
<dbReference type="GO" id="GO:0016323">
    <property type="term" value="C:basolateral plasma membrane"/>
    <property type="evidence" value="ECO:0007669"/>
    <property type="project" value="TreeGrafter"/>
</dbReference>
<accession>A0A6P8F7M5</accession>
<dbReference type="InterPro" id="IPR004156">
    <property type="entry name" value="OATP"/>
</dbReference>
<evidence type="ECO:0000256" key="8">
    <source>
        <dbReference type="ARBA" id="ARBA00023065"/>
    </source>
</evidence>
<dbReference type="GO" id="GO:0043252">
    <property type="term" value="P:sodium-independent organic anion transport"/>
    <property type="evidence" value="ECO:0007669"/>
    <property type="project" value="TreeGrafter"/>
</dbReference>
<feature type="transmembrane region" description="Helical" evidence="15">
    <location>
        <begin position="574"/>
        <end position="597"/>
    </location>
</feature>
<keyword evidence="3 15" id="KW-0813">Transport</keyword>
<feature type="transmembrane region" description="Helical" evidence="15">
    <location>
        <begin position="64"/>
        <end position="84"/>
    </location>
</feature>
<dbReference type="Pfam" id="PF03137">
    <property type="entry name" value="OATP"/>
    <property type="match status" value="1"/>
</dbReference>
<dbReference type="PROSITE" id="PS50850">
    <property type="entry name" value="MFS"/>
    <property type="match status" value="1"/>
</dbReference>
<comment type="catalytic activity">
    <reaction evidence="12">
        <text>3,3',5'-triiodo-L-thyronine(out) = 3,3',5'-triiodo-L-thyronine(in)</text>
        <dbReference type="Rhea" id="RHEA:71815"/>
        <dbReference type="ChEBI" id="CHEBI:57261"/>
    </reaction>
</comment>
<dbReference type="GO" id="GO:0015347">
    <property type="term" value="F:sodium-independent organic anion transmembrane transporter activity"/>
    <property type="evidence" value="ECO:0007669"/>
    <property type="project" value="TreeGrafter"/>
</dbReference>
<evidence type="ECO:0000256" key="13">
    <source>
        <dbReference type="ARBA" id="ARBA00051340"/>
    </source>
</evidence>
<feature type="transmembrane region" description="Helical" evidence="15">
    <location>
        <begin position="625"/>
        <end position="649"/>
    </location>
</feature>
<dbReference type="AlphaFoldDB" id="A0A6P8F7M5"/>
<evidence type="ECO:0000256" key="4">
    <source>
        <dbReference type="ARBA" id="ARBA00022475"/>
    </source>
</evidence>
<evidence type="ECO:0000256" key="14">
    <source>
        <dbReference type="ARBA" id="ARBA00052624"/>
    </source>
</evidence>
<protein>
    <recommendedName>
        <fullName evidence="15">Solute carrier organic anion transporter family member</fullName>
    </recommendedName>
</protein>
<evidence type="ECO:0000256" key="5">
    <source>
        <dbReference type="ARBA" id="ARBA00022692"/>
    </source>
</evidence>
<keyword evidence="7" id="KW-0445">Lipid transport</keyword>
<dbReference type="PROSITE" id="PS51465">
    <property type="entry name" value="KAZAL_2"/>
    <property type="match status" value="1"/>
</dbReference>
<dbReference type="InterPro" id="IPR020846">
    <property type="entry name" value="MFS_dom"/>
</dbReference>